<dbReference type="InterPro" id="IPR048364">
    <property type="entry name" value="Hikeshi-like_C"/>
</dbReference>
<keyword evidence="4" id="KW-1185">Reference proteome</keyword>
<dbReference type="GO" id="GO:0006606">
    <property type="term" value="P:protein import into nucleus"/>
    <property type="evidence" value="ECO:0007669"/>
    <property type="project" value="TreeGrafter"/>
</dbReference>
<dbReference type="InParanoid" id="A0A078AJV7"/>
<feature type="region of interest" description="Disordered" evidence="1">
    <location>
        <begin position="1"/>
        <end position="20"/>
    </location>
</feature>
<dbReference type="PANTHER" id="PTHR12925">
    <property type="entry name" value="HIKESHI FAMILY MEMBER"/>
    <property type="match status" value="1"/>
</dbReference>
<feature type="domain" description="Hikeshi-like C-terminal" evidence="2">
    <location>
        <begin position="116"/>
        <end position="181"/>
    </location>
</feature>
<accession>A0A078AJV7</accession>
<dbReference type="AlphaFoldDB" id="A0A078AJV7"/>
<dbReference type="OrthoDB" id="10248398at2759"/>
<dbReference type="Proteomes" id="UP000039865">
    <property type="component" value="Unassembled WGS sequence"/>
</dbReference>
<evidence type="ECO:0000259" key="2">
    <source>
        <dbReference type="Pfam" id="PF21057"/>
    </source>
</evidence>
<evidence type="ECO:0000313" key="4">
    <source>
        <dbReference type="Proteomes" id="UP000039865"/>
    </source>
</evidence>
<sequence length="185" mass="21343">MNYSNGTTNPFQQQQQTNQQSSENFVFPPNLFGLVIPGSVVQYQFEQFGDKGVPPYEGLEFIGAIADQRPSDIFHTGWSLNPSVNIHSELKLVVQIEPVDKIETCVRIKQDTDLNKEFAKKVALNLFNFMQSFNRVSLRFKQLRMQNDNAQADGLLVVPLNTLDKWFDKFNRKYDLDPNFVFKTE</sequence>
<name>A0A078AJV7_STYLE</name>
<dbReference type="Pfam" id="PF21057">
    <property type="entry name" value="Hikeshi-like_C"/>
    <property type="match status" value="1"/>
</dbReference>
<dbReference type="EMBL" id="CCKQ01011130">
    <property type="protein sequence ID" value="CDW82670.1"/>
    <property type="molecule type" value="Genomic_DNA"/>
</dbReference>
<dbReference type="GO" id="GO:0005829">
    <property type="term" value="C:cytosol"/>
    <property type="evidence" value="ECO:0007669"/>
    <property type="project" value="TreeGrafter"/>
</dbReference>
<organism evidence="3 4">
    <name type="scientific">Stylonychia lemnae</name>
    <name type="common">Ciliate</name>
    <dbReference type="NCBI Taxonomy" id="5949"/>
    <lineage>
        <taxon>Eukaryota</taxon>
        <taxon>Sar</taxon>
        <taxon>Alveolata</taxon>
        <taxon>Ciliophora</taxon>
        <taxon>Intramacronucleata</taxon>
        <taxon>Spirotrichea</taxon>
        <taxon>Stichotrichia</taxon>
        <taxon>Sporadotrichida</taxon>
        <taxon>Oxytrichidae</taxon>
        <taxon>Stylonychinae</taxon>
        <taxon>Stylonychia</taxon>
    </lineage>
</organism>
<proteinExistence type="predicted"/>
<protein>
    <recommendedName>
        <fullName evidence="2">Hikeshi-like C-terminal domain-containing protein</fullName>
    </recommendedName>
</protein>
<gene>
    <name evidence="3" type="primary">Contig6557.g7015</name>
    <name evidence="3" type="ORF">STYLEM_11703</name>
</gene>
<dbReference type="OMA" id="MTAYNKE"/>
<dbReference type="GO" id="GO:0005634">
    <property type="term" value="C:nucleus"/>
    <property type="evidence" value="ECO:0007669"/>
    <property type="project" value="TreeGrafter"/>
</dbReference>
<evidence type="ECO:0000313" key="3">
    <source>
        <dbReference type="EMBL" id="CDW82670.1"/>
    </source>
</evidence>
<dbReference type="GO" id="GO:0061608">
    <property type="term" value="F:nuclear import signal receptor activity"/>
    <property type="evidence" value="ECO:0007669"/>
    <property type="project" value="TreeGrafter"/>
</dbReference>
<reference evidence="3 4" key="1">
    <citation type="submission" date="2014-06" db="EMBL/GenBank/DDBJ databases">
        <authorList>
            <person name="Swart Estienne"/>
        </authorList>
    </citation>
    <scope>NUCLEOTIDE SEQUENCE [LARGE SCALE GENOMIC DNA]</scope>
    <source>
        <strain evidence="3 4">130c</strain>
    </source>
</reference>
<dbReference type="PANTHER" id="PTHR12925:SF0">
    <property type="entry name" value="PROTEIN HIKESHI"/>
    <property type="match status" value="1"/>
</dbReference>
<dbReference type="InterPro" id="IPR031318">
    <property type="entry name" value="OPI10"/>
</dbReference>
<evidence type="ECO:0000256" key="1">
    <source>
        <dbReference type="SAM" id="MobiDB-lite"/>
    </source>
</evidence>